<protein>
    <submittedName>
        <fullName evidence="2">Aldo/keto reductase</fullName>
    </submittedName>
</protein>
<dbReference type="RefSeq" id="WP_335960535.1">
    <property type="nucleotide sequence ID" value="NZ_JAXBLX010000010.1"/>
</dbReference>
<feature type="domain" description="NADP-dependent oxidoreductase" evidence="1">
    <location>
        <begin position="13"/>
        <end position="107"/>
    </location>
</feature>
<proteinExistence type="predicted"/>
<gene>
    <name evidence="2" type="ORF">ACFFHM_09440</name>
</gene>
<dbReference type="Proteomes" id="UP001589838">
    <property type="component" value="Unassembled WGS sequence"/>
</dbReference>
<evidence type="ECO:0000313" key="2">
    <source>
        <dbReference type="EMBL" id="MFC0470709.1"/>
    </source>
</evidence>
<evidence type="ECO:0000313" key="3">
    <source>
        <dbReference type="Proteomes" id="UP001589838"/>
    </source>
</evidence>
<dbReference type="InterPro" id="IPR036812">
    <property type="entry name" value="NAD(P)_OxRdtase_dom_sf"/>
</dbReference>
<accession>A0ABV6KBL9</accession>
<reference evidence="2 3" key="1">
    <citation type="submission" date="2024-09" db="EMBL/GenBank/DDBJ databases">
        <authorList>
            <person name="Sun Q."/>
            <person name="Mori K."/>
        </authorList>
    </citation>
    <scope>NUCLEOTIDE SEQUENCE [LARGE SCALE GENOMIC DNA]</scope>
    <source>
        <strain evidence="2 3">NCAIM B.02610</strain>
    </source>
</reference>
<dbReference type="Gene3D" id="3.20.20.100">
    <property type="entry name" value="NADP-dependent oxidoreductase domain"/>
    <property type="match status" value="1"/>
</dbReference>
<comment type="caution">
    <text evidence="2">The sequence shown here is derived from an EMBL/GenBank/DDBJ whole genome shotgun (WGS) entry which is preliminary data.</text>
</comment>
<dbReference type="EMBL" id="JBHLUX010000025">
    <property type="protein sequence ID" value="MFC0470709.1"/>
    <property type="molecule type" value="Genomic_DNA"/>
</dbReference>
<sequence length="113" mass="12453">MKKVKIAGRKVFPIGLGTSNMGDKADKFEQEVEAIRVGLDNGVQVIDTAEMYGYGNAERLVAQAIKPSDYSREDLFLISKVLPSNASKKDLPISLENSLKRLNTDYFTSVALN</sequence>
<dbReference type="InterPro" id="IPR023210">
    <property type="entry name" value="NADP_OxRdtase_dom"/>
</dbReference>
<evidence type="ECO:0000259" key="1">
    <source>
        <dbReference type="Pfam" id="PF00248"/>
    </source>
</evidence>
<dbReference type="PANTHER" id="PTHR43638">
    <property type="entry name" value="OXIDOREDUCTASE, ALDO/KETO REDUCTASE FAMILY PROTEIN"/>
    <property type="match status" value="1"/>
</dbReference>
<dbReference type="Pfam" id="PF00248">
    <property type="entry name" value="Aldo_ket_red"/>
    <property type="match status" value="1"/>
</dbReference>
<dbReference type="SUPFAM" id="SSF51430">
    <property type="entry name" value="NAD(P)-linked oxidoreductase"/>
    <property type="match status" value="1"/>
</dbReference>
<name>A0ABV6KBL9_9BACI</name>
<dbReference type="PANTHER" id="PTHR43638:SF3">
    <property type="entry name" value="ALDEHYDE REDUCTASE"/>
    <property type="match status" value="1"/>
</dbReference>
<organism evidence="2 3">
    <name type="scientific">Halalkalibacter kiskunsagensis</name>
    <dbReference type="NCBI Taxonomy" id="1548599"/>
    <lineage>
        <taxon>Bacteria</taxon>
        <taxon>Bacillati</taxon>
        <taxon>Bacillota</taxon>
        <taxon>Bacilli</taxon>
        <taxon>Bacillales</taxon>
        <taxon>Bacillaceae</taxon>
        <taxon>Halalkalibacter</taxon>
    </lineage>
</organism>
<keyword evidence="3" id="KW-1185">Reference proteome</keyword>